<comment type="caution">
    <text evidence="1">The sequence shown here is derived from an EMBL/GenBank/DDBJ whole genome shotgun (WGS) entry which is preliminary data.</text>
</comment>
<dbReference type="Proteomes" id="UP001222325">
    <property type="component" value="Unassembled WGS sequence"/>
</dbReference>
<proteinExistence type="predicted"/>
<organism evidence="1 2">
    <name type="scientific">Mycena belliarum</name>
    <dbReference type="NCBI Taxonomy" id="1033014"/>
    <lineage>
        <taxon>Eukaryota</taxon>
        <taxon>Fungi</taxon>
        <taxon>Dikarya</taxon>
        <taxon>Basidiomycota</taxon>
        <taxon>Agaricomycotina</taxon>
        <taxon>Agaricomycetes</taxon>
        <taxon>Agaricomycetidae</taxon>
        <taxon>Agaricales</taxon>
        <taxon>Marasmiineae</taxon>
        <taxon>Mycenaceae</taxon>
        <taxon>Mycena</taxon>
    </lineage>
</organism>
<protein>
    <submittedName>
        <fullName evidence="1">Uncharacterized protein</fullName>
    </submittedName>
</protein>
<name>A0AAD6XMT6_9AGAR</name>
<reference evidence="1" key="1">
    <citation type="submission" date="2023-03" db="EMBL/GenBank/DDBJ databases">
        <title>Massive genome expansion in bonnet fungi (Mycena s.s.) driven by repeated elements and novel gene families across ecological guilds.</title>
        <authorList>
            <consortium name="Lawrence Berkeley National Laboratory"/>
            <person name="Harder C.B."/>
            <person name="Miyauchi S."/>
            <person name="Viragh M."/>
            <person name="Kuo A."/>
            <person name="Thoen E."/>
            <person name="Andreopoulos B."/>
            <person name="Lu D."/>
            <person name="Skrede I."/>
            <person name="Drula E."/>
            <person name="Henrissat B."/>
            <person name="Morin E."/>
            <person name="Kohler A."/>
            <person name="Barry K."/>
            <person name="LaButti K."/>
            <person name="Morin E."/>
            <person name="Salamov A."/>
            <person name="Lipzen A."/>
            <person name="Mereny Z."/>
            <person name="Hegedus B."/>
            <person name="Baldrian P."/>
            <person name="Stursova M."/>
            <person name="Weitz H."/>
            <person name="Taylor A."/>
            <person name="Grigoriev I.V."/>
            <person name="Nagy L.G."/>
            <person name="Martin F."/>
            <person name="Kauserud H."/>
        </authorList>
    </citation>
    <scope>NUCLEOTIDE SEQUENCE</scope>
    <source>
        <strain evidence="1">CBHHK173m</strain>
    </source>
</reference>
<sequence>MSRGLEAESGKRKKRKIAVGWTVDSSGGAPITKAAGELLGKLLGIYGRAQRLELDTIVTGLDSVLRGPLGNDMKGVVGRLTQQSKTLKIGELGYMLTLIQLALNVDSLKADAALKYKRKVTWESLASTYAPSTHPNTFQDWVTAGKRLLFLSAAGTLYLLPVIAALELRTYITKRSTSDADLLSLATAMRAVRPFLGFLLDLRNGILSQFQPGSR</sequence>
<gene>
    <name evidence="1" type="ORF">B0H15DRAFT_803446</name>
</gene>
<dbReference type="EMBL" id="JARJCN010000047">
    <property type="protein sequence ID" value="KAJ7082082.1"/>
    <property type="molecule type" value="Genomic_DNA"/>
</dbReference>
<accession>A0AAD6XMT6</accession>
<keyword evidence="2" id="KW-1185">Reference proteome</keyword>
<evidence type="ECO:0000313" key="1">
    <source>
        <dbReference type="EMBL" id="KAJ7082082.1"/>
    </source>
</evidence>
<evidence type="ECO:0000313" key="2">
    <source>
        <dbReference type="Proteomes" id="UP001222325"/>
    </source>
</evidence>
<dbReference type="AlphaFoldDB" id="A0AAD6XMT6"/>